<evidence type="ECO:0000256" key="1">
    <source>
        <dbReference type="SAM" id="Coils"/>
    </source>
</evidence>
<keyword evidence="1" id="KW-0175">Coiled coil</keyword>
<evidence type="ECO:0000313" key="3">
    <source>
        <dbReference type="EMBL" id="KAJ1103396.1"/>
    </source>
</evidence>
<dbReference type="Proteomes" id="UP001066276">
    <property type="component" value="Chromosome 9"/>
</dbReference>
<evidence type="ECO:0000313" key="4">
    <source>
        <dbReference type="Proteomes" id="UP001066276"/>
    </source>
</evidence>
<protein>
    <submittedName>
        <fullName evidence="3">Uncharacterized protein</fullName>
    </submittedName>
</protein>
<dbReference type="AlphaFoldDB" id="A0AAV7MHX4"/>
<proteinExistence type="predicted"/>
<name>A0AAV7MHX4_PLEWA</name>
<sequence>MGKRDGKQPNLTFEGARKVPGHKTASDPDSPDFAHITLAEEQQEVQTMLLELEGRLAAITNKIDSLLQQMDDMKEHLNRQYTQINMVARPISDIEDDAEEQTKLHRNSNPSSKK</sequence>
<keyword evidence="4" id="KW-1185">Reference proteome</keyword>
<feature type="coiled-coil region" evidence="1">
    <location>
        <begin position="49"/>
        <end position="83"/>
    </location>
</feature>
<organism evidence="3 4">
    <name type="scientific">Pleurodeles waltl</name>
    <name type="common">Iberian ribbed newt</name>
    <dbReference type="NCBI Taxonomy" id="8319"/>
    <lineage>
        <taxon>Eukaryota</taxon>
        <taxon>Metazoa</taxon>
        <taxon>Chordata</taxon>
        <taxon>Craniata</taxon>
        <taxon>Vertebrata</taxon>
        <taxon>Euteleostomi</taxon>
        <taxon>Amphibia</taxon>
        <taxon>Batrachia</taxon>
        <taxon>Caudata</taxon>
        <taxon>Salamandroidea</taxon>
        <taxon>Salamandridae</taxon>
        <taxon>Pleurodelinae</taxon>
        <taxon>Pleurodeles</taxon>
    </lineage>
</organism>
<comment type="caution">
    <text evidence="3">The sequence shown here is derived from an EMBL/GenBank/DDBJ whole genome shotgun (WGS) entry which is preliminary data.</text>
</comment>
<feature type="region of interest" description="Disordered" evidence="2">
    <location>
        <begin position="1"/>
        <end position="32"/>
    </location>
</feature>
<accession>A0AAV7MHX4</accession>
<feature type="region of interest" description="Disordered" evidence="2">
    <location>
        <begin position="92"/>
        <end position="114"/>
    </location>
</feature>
<dbReference type="EMBL" id="JANPWB010000013">
    <property type="protein sequence ID" value="KAJ1103396.1"/>
    <property type="molecule type" value="Genomic_DNA"/>
</dbReference>
<reference evidence="3" key="1">
    <citation type="journal article" date="2022" name="bioRxiv">
        <title>Sequencing and chromosome-scale assembly of the giantPleurodeles waltlgenome.</title>
        <authorList>
            <person name="Brown T."/>
            <person name="Elewa A."/>
            <person name="Iarovenko S."/>
            <person name="Subramanian E."/>
            <person name="Araus A.J."/>
            <person name="Petzold A."/>
            <person name="Susuki M."/>
            <person name="Suzuki K.-i.T."/>
            <person name="Hayashi T."/>
            <person name="Toyoda A."/>
            <person name="Oliveira C."/>
            <person name="Osipova E."/>
            <person name="Leigh N.D."/>
            <person name="Simon A."/>
            <person name="Yun M.H."/>
        </authorList>
    </citation>
    <scope>NUCLEOTIDE SEQUENCE</scope>
    <source>
        <strain evidence="3">20211129_DDA</strain>
        <tissue evidence="3">Liver</tissue>
    </source>
</reference>
<gene>
    <name evidence="3" type="ORF">NDU88_000820</name>
</gene>
<evidence type="ECO:0000256" key="2">
    <source>
        <dbReference type="SAM" id="MobiDB-lite"/>
    </source>
</evidence>